<dbReference type="STRING" id="2656787.A0A370TE37"/>
<dbReference type="GeneID" id="43601996"/>
<dbReference type="RefSeq" id="XP_031866413.1">
    <property type="nucleotide sequence ID" value="XM_032017770.1"/>
</dbReference>
<dbReference type="PANTHER" id="PTHR28037:SF1">
    <property type="entry name" value="ALCOHOL O-ACETYLTRANSFERASE 1-RELATED"/>
    <property type="match status" value="1"/>
</dbReference>
<proteinExistence type="predicted"/>
<dbReference type="SUPFAM" id="SSF52777">
    <property type="entry name" value="CoA-dependent acyltransferases"/>
    <property type="match status" value="1"/>
</dbReference>
<protein>
    <recommendedName>
        <fullName evidence="3">Alcohol acetyltransferase</fullName>
    </recommendedName>
</protein>
<dbReference type="Pfam" id="PF07247">
    <property type="entry name" value="AATase"/>
    <property type="match status" value="1"/>
</dbReference>
<dbReference type="AlphaFoldDB" id="A0A370TE37"/>
<dbReference type="GO" id="GO:0008080">
    <property type="term" value="F:N-acetyltransferase activity"/>
    <property type="evidence" value="ECO:0007669"/>
    <property type="project" value="TreeGrafter"/>
</dbReference>
<dbReference type="InterPro" id="IPR052058">
    <property type="entry name" value="Alcohol_O-acetyltransferase"/>
</dbReference>
<dbReference type="InterPro" id="IPR010828">
    <property type="entry name" value="Atf2/Sli1-like"/>
</dbReference>
<keyword evidence="2" id="KW-1185">Reference proteome</keyword>
<name>A0A370TE37_9HELO</name>
<organism evidence="1 2">
    <name type="scientific">Venustampulla echinocandica</name>
    <dbReference type="NCBI Taxonomy" id="2656787"/>
    <lineage>
        <taxon>Eukaryota</taxon>
        <taxon>Fungi</taxon>
        <taxon>Dikarya</taxon>
        <taxon>Ascomycota</taxon>
        <taxon>Pezizomycotina</taxon>
        <taxon>Leotiomycetes</taxon>
        <taxon>Helotiales</taxon>
        <taxon>Pleuroascaceae</taxon>
        <taxon>Venustampulla</taxon>
    </lineage>
</organism>
<comment type="caution">
    <text evidence="1">The sequence shown here is derived from an EMBL/GenBank/DDBJ whole genome shotgun (WGS) entry which is preliminary data.</text>
</comment>
<evidence type="ECO:0008006" key="3">
    <source>
        <dbReference type="Google" id="ProtNLM"/>
    </source>
</evidence>
<sequence length="503" mass="55756">MAQLSNEKIMEDLPLRPVGNMERFNIVRNYLHFYNNVQVSATYTIPSSLLSNFPSSTSSNQLQSLIYAGTQETLNQHPVMSVVIEDESTSKPKWKRLKTINLNEVVKLIPGDPNASSDSWVQDAHRERLDRCDELPLWRVIVVTQDYPKEGTETEDGPVQFSLGFFAHHAIVDGISAVAFHRTFLDVLNGYIANNTQRSLDEAETSLVPAPRLPLIPTLEEEGSFGVQILFALKQAIKALIYNRVDPLNWSGPMSDPSLPRPPVCNIRSFLLPTPLTNAVLAKCRNEKTTLTSLITVLTSRKLAVMYPDYKRFTGHIPFSVRKFTKRTQLDMGFFVTTIEPAFSSEIKTPSGYISCFTPSSPSESDGLLWESCRIVGKYVTENTKSPNNQLVGMAKFIPDMEKMFMGSLGKKRSRAFEVTNLGVVDGGLGEDGKGSDGKASFDRLKFSASLATSGNPYVVSIVSTKNGYMDITMAWETGVVSDDEAGKLLGWIDAELKRLGGE</sequence>
<evidence type="ECO:0000313" key="2">
    <source>
        <dbReference type="Proteomes" id="UP000254866"/>
    </source>
</evidence>
<dbReference type="EMBL" id="NPIC01000010">
    <property type="protein sequence ID" value="RDL32691.1"/>
    <property type="molecule type" value="Genomic_DNA"/>
</dbReference>
<dbReference type="OrthoDB" id="2150604at2759"/>
<dbReference type="Proteomes" id="UP000254866">
    <property type="component" value="Unassembled WGS sequence"/>
</dbReference>
<evidence type="ECO:0000313" key="1">
    <source>
        <dbReference type="EMBL" id="RDL32691.1"/>
    </source>
</evidence>
<accession>A0A370TE37</accession>
<reference evidence="1 2" key="1">
    <citation type="journal article" date="2018" name="IMA Fungus">
        <title>IMA Genome-F 9: Draft genome sequence of Annulohypoxylon stygium, Aspergillus mulundensis, Berkeleyomyces basicola (syn. Thielaviopsis basicola), Ceratocystis smalleyi, two Cercospora beticola strains, Coleophoma cylindrospora, Fusarium fracticaudum, Phialophora cf. hyalina, and Morchella septimelata.</title>
        <authorList>
            <person name="Wingfield B.D."/>
            <person name="Bills G.F."/>
            <person name="Dong Y."/>
            <person name="Huang W."/>
            <person name="Nel W.J."/>
            <person name="Swalarsk-Parry B.S."/>
            <person name="Vaghefi N."/>
            <person name="Wilken P.M."/>
            <person name="An Z."/>
            <person name="de Beer Z.W."/>
            <person name="De Vos L."/>
            <person name="Chen L."/>
            <person name="Duong T.A."/>
            <person name="Gao Y."/>
            <person name="Hammerbacher A."/>
            <person name="Kikkert J.R."/>
            <person name="Li Y."/>
            <person name="Li H."/>
            <person name="Li K."/>
            <person name="Li Q."/>
            <person name="Liu X."/>
            <person name="Ma X."/>
            <person name="Naidoo K."/>
            <person name="Pethybridge S.J."/>
            <person name="Sun J."/>
            <person name="Steenkamp E.T."/>
            <person name="van der Nest M.A."/>
            <person name="van Wyk S."/>
            <person name="Wingfield M.J."/>
            <person name="Xiong C."/>
            <person name="Yue Q."/>
            <person name="Zhang X."/>
        </authorList>
    </citation>
    <scope>NUCLEOTIDE SEQUENCE [LARGE SCALE GENOMIC DNA]</scope>
    <source>
        <strain evidence="1 2">BP 5553</strain>
    </source>
</reference>
<gene>
    <name evidence="1" type="ORF">BP5553_09147</name>
</gene>
<dbReference type="PANTHER" id="PTHR28037">
    <property type="entry name" value="ALCOHOL O-ACETYLTRANSFERASE 1-RELATED"/>
    <property type="match status" value="1"/>
</dbReference>
<dbReference type="InterPro" id="IPR023213">
    <property type="entry name" value="CAT-like_dom_sf"/>
</dbReference>
<dbReference type="Gene3D" id="3.30.559.10">
    <property type="entry name" value="Chloramphenicol acetyltransferase-like domain"/>
    <property type="match status" value="1"/>
</dbReference>